<name>A0AC61R2T1_9FIRM</name>
<evidence type="ECO:0000313" key="2">
    <source>
        <dbReference type="Proteomes" id="UP000307720"/>
    </source>
</evidence>
<accession>A0AC61R2T1</accession>
<gene>
    <name evidence="1" type="ORF">E5357_04095</name>
</gene>
<proteinExistence type="predicted"/>
<reference evidence="1" key="1">
    <citation type="submission" date="2019-04" db="EMBL/GenBank/DDBJ databases">
        <title>Microbes associate with the intestines of laboratory mice.</title>
        <authorList>
            <person name="Navarre W."/>
            <person name="Wong E."/>
            <person name="Huang K."/>
            <person name="Tropini C."/>
            <person name="Ng K."/>
            <person name="Yu B."/>
        </authorList>
    </citation>
    <scope>NUCLEOTIDE SEQUENCE</scope>
    <source>
        <strain evidence="1">NM72_1-8</strain>
    </source>
</reference>
<sequence length="141" mass="16075">MTRFELFNEIMFEAYCKKAVSNATKKERQKKSKRGQIEQSLSTLTDAALYSLAAESNEAEQPEELCQTFHVQGMNIPVYNPKLSKALTYLIPKDREIILLYYFKGLKHTQIAPLVHIGASAVSRRSRAATKRLRELIENAP</sequence>
<keyword evidence="2" id="KW-1185">Reference proteome</keyword>
<organism evidence="1 2">
    <name type="scientific">Hominisplanchenecus murintestinalis</name>
    <dbReference type="NCBI Taxonomy" id="2941517"/>
    <lineage>
        <taxon>Bacteria</taxon>
        <taxon>Bacillati</taxon>
        <taxon>Bacillota</taxon>
        <taxon>Clostridia</taxon>
        <taxon>Lachnospirales</taxon>
        <taxon>Lachnospiraceae</taxon>
        <taxon>Hominisplanchenecus</taxon>
    </lineage>
</organism>
<protein>
    <submittedName>
        <fullName evidence="1">Sigma-70 family RNA polymerase sigma factor</fullName>
    </submittedName>
</protein>
<dbReference type="EMBL" id="SRZB01000004">
    <property type="protein sequence ID" value="TGX99911.1"/>
    <property type="molecule type" value="Genomic_DNA"/>
</dbReference>
<evidence type="ECO:0000313" key="1">
    <source>
        <dbReference type="EMBL" id="TGX99911.1"/>
    </source>
</evidence>
<comment type="caution">
    <text evidence="1">The sequence shown here is derived from an EMBL/GenBank/DDBJ whole genome shotgun (WGS) entry which is preliminary data.</text>
</comment>
<dbReference type="Proteomes" id="UP000307720">
    <property type="component" value="Unassembled WGS sequence"/>
</dbReference>